<reference evidence="1 2" key="1">
    <citation type="submission" date="2018-11" db="EMBL/GenBank/DDBJ databases">
        <authorList>
            <consortium name="Pathogen Informatics"/>
        </authorList>
    </citation>
    <scope>NUCLEOTIDE SEQUENCE [LARGE SCALE GENOMIC DNA]</scope>
    <source>
        <strain>Denwood</strain>
        <strain evidence="2">Zambia</strain>
    </source>
</reference>
<dbReference type="Proteomes" id="UP000269396">
    <property type="component" value="Unassembled WGS sequence"/>
</dbReference>
<evidence type="ECO:0000313" key="1">
    <source>
        <dbReference type="EMBL" id="VDP61527.1"/>
    </source>
</evidence>
<name>A0A183PE87_9TREM</name>
<keyword evidence="2" id="KW-1185">Reference proteome</keyword>
<organism evidence="1 2">
    <name type="scientific">Schistosoma mattheei</name>
    <dbReference type="NCBI Taxonomy" id="31246"/>
    <lineage>
        <taxon>Eukaryota</taxon>
        <taxon>Metazoa</taxon>
        <taxon>Spiralia</taxon>
        <taxon>Lophotrochozoa</taxon>
        <taxon>Platyhelminthes</taxon>
        <taxon>Trematoda</taxon>
        <taxon>Digenea</taxon>
        <taxon>Strigeidida</taxon>
        <taxon>Schistosomatoidea</taxon>
        <taxon>Schistosomatidae</taxon>
        <taxon>Schistosoma</taxon>
    </lineage>
</organism>
<protein>
    <submittedName>
        <fullName evidence="1">Uncharacterized protein</fullName>
    </submittedName>
</protein>
<evidence type="ECO:0000313" key="2">
    <source>
        <dbReference type="Proteomes" id="UP000269396"/>
    </source>
</evidence>
<gene>
    <name evidence="1" type="ORF">SMTD_LOCUS12673</name>
</gene>
<dbReference type="EMBL" id="UZAL01032683">
    <property type="protein sequence ID" value="VDP61527.1"/>
    <property type="molecule type" value="Genomic_DNA"/>
</dbReference>
<proteinExistence type="predicted"/>
<accession>A0A183PE87</accession>
<dbReference type="AlphaFoldDB" id="A0A183PE87"/>
<sequence length="100" mass="11951">MVVELQINRRSLESLQLVQYCQDHKLLLLMLQLNEQPELITLSMDQAANCKMKLNRLIIRLHTEQFHQNEDFPIIDQRNIDRYVVSPLIDHENQLNQPIF</sequence>